<evidence type="ECO:0000259" key="2">
    <source>
        <dbReference type="Pfam" id="PF00535"/>
    </source>
</evidence>
<organism evidence="3 4">
    <name type="scientific">Candidatus Tanganyikabacteria bacterium</name>
    <dbReference type="NCBI Taxonomy" id="2961651"/>
    <lineage>
        <taxon>Bacteria</taxon>
        <taxon>Bacillati</taxon>
        <taxon>Candidatus Sericytochromatia</taxon>
        <taxon>Candidatus Tanganyikabacteria</taxon>
    </lineage>
</organism>
<evidence type="ECO:0000256" key="1">
    <source>
        <dbReference type="SAM" id="MobiDB-lite"/>
    </source>
</evidence>
<dbReference type="PANTHER" id="PTHR48090:SF7">
    <property type="entry name" value="RFBJ PROTEIN"/>
    <property type="match status" value="1"/>
</dbReference>
<dbReference type="PANTHER" id="PTHR48090">
    <property type="entry name" value="UNDECAPRENYL-PHOSPHATE 4-DEOXY-4-FORMAMIDO-L-ARABINOSE TRANSFERASE-RELATED"/>
    <property type="match status" value="1"/>
</dbReference>
<dbReference type="InterPro" id="IPR029044">
    <property type="entry name" value="Nucleotide-diphossugar_trans"/>
</dbReference>
<dbReference type="Gene3D" id="3.90.550.10">
    <property type="entry name" value="Spore Coat Polysaccharide Biosynthesis Protein SpsA, Chain A"/>
    <property type="match status" value="1"/>
</dbReference>
<comment type="caution">
    <text evidence="3">The sequence shown here is derived from an EMBL/GenBank/DDBJ whole genome shotgun (WGS) entry which is preliminary data.</text>
</comment>
<evidence type="ECO:0000313" key="3">
    <source>
        <dbReference type="EMBL" id="MBM3275533.1"/>
    </source>
</evidence>
<gene>
    <name evidence="3" type="ORF">FJZ00_10285</name>
</gene>
<dbReference type="CDD" id="cd04179">
    <property type="entry name" value="DPM_DPG-synthase_like"/>
    <property type="match status" value="1"/>
</dbReference>
<dbReference type="Pfam" id="PF00535">
    <property type="entry name" value="Glycos_transf_2"/>
    <property type="match status" value="1"/>
</dbReference>
<reference evidence="3 4" key="1">
    <citation type="submission" date="2019-03" db="EMBL/GenBank/DDBJ databases">
        <title>Lake Tanganyika Metagenome-Assembled Genomes (MAGs).</title>
        <authorList>
            <person name="Tran P."/>
        </authorList>
    </citation>
    <scope>NUCLEOTIDE SEQUENCE [LARGE SCALE GENOMIC DNA]</scope>
    <source>
        <strain evidence="3">K_DeepCast_65m_m2_236</strain>
    </source>
</reference>
<protein>
    <submittedName>
        <fullName evidence="3">Glycosyltransferase family 2 protein</fullName>
    </submittedName>
</protein>
<accession>A0A937X560</accession>
<sequence>MSSSVRLSVIIPVFNEVRTVAQVVRRVQDVPVDKEIVLVDDGSSDGTRDILAGLEGQPGVRVVLHVQNRGKGAAIRTGLAHTRGEFVVVQDADLEYDPGEYPRLLEPLVADCVHAVYGSRFLGSPEKMTALHRFGNLFLSWLTNVLYGAGLTDMETCYKVIRGDIVRAIRIESDRFDFEPEITAKLLRLGHTIVEIPITYRGREFHEGKKITWRDGFGAIRALLRFRFRPIRTFLLAEAEAERRMPGAKVSEPAVTQVPARGDGGNQGLS</sequence>
<dbReference type="Proteomes" id="UP000703893">
    <property type="component" value="Unassembled WGS sequence"/>
</dbReference>
<dbReference type="AlphaFoldDB" id="A0A937X560"/>
<feature type="domain" description="Glycosyltransferase 2-like" evidence="2">
    <location>
        <begin position="8"/>
        <end position="127"/>
    </location>
</feature>
<feature type="region of interest" description="Disordered" evidence="1">
    <location>
        <begin position="247"/>
        <end position="270"/>
    </location>
</feature>
<dbReference type="SUPFAM" id="SSF53448">
    <property type="entry name" value="Nucleotide-diphospho-sugar transferases"/>
    <property type="match status" value="1"/>
</dbReference>
<dbReference type="EMBL" id="VGJX01000614">
    <property type="protein sequence ID" value="MBM3275533.1"/>
    <property type="molecule type" value="Genomic_DNA"/>
</dbReference>
<dbReference type="InterPro" id="IPR050256">
    <property type="entry name" value="Glycosyltransferase_2"/>
</dbReference>
<name>A0A937X560_9BACT</name>
<evidence type="ECO:0000313" key="4">
    <source>
        <dbReference type="Proteomes" id="UP000703893"/>
    </source>
</evidence>
<dbReference type="InterPro" id="IPR001173">
    <property type="entry name" value="Glyco_trans_2-like"/>
</dbReference>
<proteinExistence type="predicted"/>